<feature type="active site" description="Proton donor" evidence="6">
    <location>
        <position position="407"/>
    </location>
</feature>
<comment type="caution">
    <text evidence="8">The sequence shown here is derived from an EMBL/GenBank/DDBJ whole genome shotgun (WGS) entry which is preliminary data.</text>
</comment>
<dbReference type="RefSeq" id="WP_147784136.1">
    <property type="nucleotide sequence ID" value="NZ_VRMG01000008.1"/>
</dbReference>
<keyword evidence="3 6" id="KW-0808">Transferase</keyword>
<dbReference type="EC" id="2.4.99.16" evidence="6"/>
<dbReference type="HAMAP" id="MF_02124">
    <property type="entry name" value="GlgE"/>
    <property type="match status" value="1"/>
</dbReference>
<feature type="domain" description="Glycosyl hydrolase family 13 catalytic" evidence="7">
    <location>
        <begin position="191"/>
        <end position="527"/>
    </location>
</feature>
<dbReference type="PANTHER" id="PTHR47786">
    <property type="entry name" value="ALPHA-1,4-GLUCAN:MALTOSE-1-PHOSPHATE MALTOSYLTRANSFERASE"/>
    <property type="match status" value="1"/>
</dbReference>
<keyword evidence="2 6" id="KW-0328">Glycosyltransferase</keyword>
<dbReference type="AlphaFoldDB" id="A0A5C8UPB4"/>
<feature type="active site" description="Nucleophile" evidence="6">
    <location>
        <position position="378"/>
    </location>
</feature>
<evidence type="ECO:0000313" key="8">
    <source>
        <dbReference type="EMBL" id="TXN30093.1"/>
    </source>
</evidence>
<dbReference type="PANTHER" id="PTHR47786:SF2">
    <property type="entry name" value="GLYCOSYL HYDROLASE FAMILY 13 CATALYTIC DOMAIN-CONTAINING PROTEIN"/>
    <property type="match status" value="1"/>
</dbReference>
<feature type="binding site" evidence="6">
    <location>
        <begin position="517"/>
        <end position="518"/>
    </location>
    <ligand>
        <name>alpha-maltose 1-phosphate</name>
        <dbReference type="ChEBI" id="CHEBI:63576"/>
    </ligand>
</feature>
<dbReference type="GO" id="GO:0030979">
    <property type="term" value="P:alpha-glucan biosynthetic process"/>
    <property type="evidence" value="ECO:0007669"/>
    <property type="project" value="UniProtKB-UniRule"/>
</dbReference>
<keyword evidence="4 6" id="KW-0119">Carbohydrate metabolism</keyword>
<dbReference type="InterPro" id="IPR021828">
    <property type="entry name" value="GlgE_dom_N/S"/>
</dbReference>
<evidence type="ECO:0000313" key="9">
    <source>
        <dbReference type="Proteomes" id="UP000321379"/>
    </source>
</evidence>
<dbReference type="Gene3D" id="3.20.20.80">
    <property type="entry name" value="Glycosidases"/>
    <property type="match status" value="1"/>
</dbReference>
<evidence type="ECO:0000256" key="4">
    <source>
        <dbReference type="ARBA" id="ARBA00023277"/>
    </source>
</evidence>
<dbReference type="SUPFAM" id="SSF51445">
    <property type="entry name" value="(Trans)glycosidases"/>
    <property type="match status" value="1"/>
</dbReference>
<dbReference type="InterPro" id="IPR017853">
    <property type="entry name" value="GH"/>
</dbReference>
<comment type="similarity">
    <text evidence="6">Belongs to the glycosyl hydrolase 13 family. GlgE subfamily.</text>
</comment>
<dbReference type="Gene3D" id="1.20.58.80">
    <property type="entry name" value="Phosphotransferase system, lactose/cellobiose-type IIA subunit"/>
    <property type="match status" value="1"/>
</dbReference>
<dbReference type="InterPro" id="IPR013780">
    <property type="entry name" value="Glyco_hydro_b"/>
</dbReference>
<feature type="binding site" evidence="6">
    <location>
        <position position="343"/>
    </location>
    <ligand>
        <name>alpha-maltose 1-phosphate</name>
        <dbReference type="ChEBI" id="CHEBI:63576"/>
    </ligand>
</feature>
<evidence type="ECO:0000256" key="3">
    <source>
        <dbReference type="ARBA" id="ARBA00022679"/>
    </source>
</evidence>
<gene>
    <name evidence="6" type="primary">glgE</name>
    <name evidence="8" type="ORF">FVP33_11370</name>
</gene>
<keyword evidence="9" id="KW-1185">Reference proteome</keyword>
<organism evidence="8 9">
    <name type="scientific">Lacisediminihabitans profunda</name>
    <dbReference type="NCBI Taxonomy" id="2594790"/>
    <lineage>
        <taxon>Bacteria</taxon>
        <taxon>Bacillati</taxon>
        <taxon>Actinomycetota</taxon>
        <taxon>Actinomycetes</taxon>
        <taxon>Micrococcales</taxon>
        <taxon>Microbacteriaceae</taxon>
        <taxon>Lacisediminihabitans</taxon>
    </lineage>
</organism>
<dbReference type="InterPro" id="IPR006047">
    <property type="entry name" value="GH13_cat_dom"/>
</dbReference>
<dbReference type="InterPro" id="IPR049171">
    <property type="entry name" value="GLGE_C"/>
</dbReference>
<evidence type="ECO:0000259" key="7">
    <source>
        <dbReference type="SMART" id="SM00642"/>
    </source>
</evidence>
<comment type="catalytic activity">
    <reaction evidence="5 6">
        <text>alpha-maltose 1-phosphate + [(1-&gt;4)-alpha-D-glucosyl](n) = [(1-&gt;4)-alpha-D-glucosyl](n+2) + phosphate</text>
        <dbReference type="Rhea" id="RHEA:42692"/>
        <dbReference type="Rhea" id="RHEA-COMP:9584"/>
        <dbReference type="Rhea" id="RHEA-COMP:10183"/>
        <dbReference type="ChEBI" id="CHEBI:15444"/>
        <dbReference type="ChEBI" id="CHEBI:43474"/>
        <dbReference type="ChEBI" id="CHEBI:63576"/>
        <dbReference type="EC" id="2.4.99.16"/>
    </reaction>
</comment>
<accession>A0A5C8UPB4</accession>
<evidence type="ECO:0000256" key="5">
    <source>
        <dbReference type="ARBA" id="ARBA00048735"/>
    </source>
</evidence>
<name>A0A5C8UPB4_9MICO</name>
<reference evidence="8 9" key="1">
    <citation type="submission" date="2019-08" db="EMBL/GenBank/DDBJ databases">
        <title>Bacterial whole genome sequence for Glaciihabitans sp. CHu50b-6-2.</title>
        <authorList>
            <person name="Jin L."/>
        </authorList>
    </citation>
    <scope>NUCLEOTIDE SEQUENCE [LARGE SCALE GENOMIC DNA]</scope>
    <source>
        <strain evidence="8 9">CHu50b-6-2</strain>
    </source>
</reference>
<feature type="site" description="Transition state stabilizer" evidence="6">
    <location>
        <position position="464"/>
    </location>
</feature>
<dbReference type="SMART" id="SM00642">
    <property type="entry name" value="Aamy"/>
    <property type="match status" value="1"/>
</dbReference>
<evidence type="ECO:0000256" key="1">
    <source>
        <dbReference type="ARBA" id="ARBA00011738"/>
    </source>
</evidence>
<dbReference type="EMBL" id="VRMG01000008">
    <property type="protein sequence ID" value="TXN30093.1"/>
    <property type="molecule type" value="Genomic_DNA"/>
</dbReference>
<dbReference type="Gene3D" id="2.60.40.1180">
    <property type="entry name" value="Golgi alpha-mannosidase II"/>
    <property type="match status" value="1"/>
</dbReference>
<dbReference type="Proteomes" id="UP000321379">
    <property type="component" value="Unassembled WGS sequence"/>
</dbReference>
<feature type="binding site" evidence="6">
    <location>
        <position position="379"/>
    </location>
    <ligand>
        <name>alpha-maltose 1-phosphate</name>
        <dbReference type="ChEBI" id="CHEBI:63576"/>
    </ligand>
</feature>
<dbReference type="Gene3D" id="2.60.40.10">
    <property type="entry name" value="Immunoglobulins"/>
    <property type="match status" value="1"/>
</dbReference>
<dbReference type="Pfam" id="PF11896">
    <property type="entry name" value="GlgE_dom_N_S"/>
    <property type="match status" value="1"/>
</dbReference>
<sequence length="658" mass="73728">MGRIPIRALSPQQPENNWPAKAFVGEVVPFEATVFKEGHDVLGVDLLLTGPDGVQSKHRMVEVGKGLDRWQAHALLDVQGTWVYRVQAWNDEWATWLHNAEIKVPAGIDVSLMLLMGSRLLARAAKADPENKVLKDAAKVIASKSVAPLLRLAAATDPRVTEEIEKQPLATLVTKSAPLEVRVERTRAGAGSWYEFFPRSEGAKKAKNGTWTSGTFRTAARRLPAVAGMGFDVIYLPPIHPIGVSFRKGPNNTLNPTPADPGSPWAIGSKEGGHDAIHPDLGTVVDFTTFVDTARKSGLEVAIDLALQCSPDHPWVTEHPEWFTTLPDGTIAYAENPPKKYQDIYPLNFDNDPIGIREEVLRIVKHWIGLGVSIFRVDNPHTKPLQFWEWLLHEVNTEFPDVVFLAEAFTRPAMMYSLGQVGFQQSYTYFTWRNTKLELEEFLTGLSHELSDFFRPNLFVNTPDILTEYLQFGGPAAYKIRAAIAATASPSWGVYAGYELYENVARPGSEENIDNEKYEYKSRDFAKAEAEGHSLAPYITRLNTIRAEHPALRQLRNLDVHWSDDDSILVYSKYLDGRFTRSGRGDALIIVANVDPHSVRETTVHLDPTRFGLEPGEEFEVTDLITKQKFSWGTDNYVRLDAFTEPVHILRVELPRGK</sequence>
<dbReference type="GO" id="GO:0004553">
    <property type="term" value="F:hydrolase activity, hydrolyzing O-glycosyl compounds"/>
    <property type="evidence" value="ECO:0007669"/>
    <property type="project" value="InterPro"/>
</dbReference>
<dbReference type="InterPro" id="IPR026585">
    <property type="entry name" value="GlgE"/>
</dbReference>
<comment type="subunit">
    <text evidence="1 6">Homodimer.</text>
</comment>
<evidence type="ECO:0000256" key="2">
    <source>
        <dbReference type="ARBA" id="ARBA00022676"/>
    </source>
</evidence>
<dbReference type="InterPro" id="IPR013783">
    <property type="entry name" value="Ig-like_fold"/>
</dbReference>
<comment type="function">
    <text evidence="6">Maltosyltransferase that uses maltose 1-phosphate (M1P) as the sugar donor to elongate linear or branched alpha-(1-&gt;4)-glucans. Is involved in a branched alpha-glucan biosynthetic pathway from trehalose, together with TreS, Mak and GlgB.</text>
</comment>
<dbReference type="GO" id="GO:0016758">
    <property type="term" value="F:hexosyltransferase activity"/>
    <property type="evidence" value="ECO:0007669"/>
    <property type="project" value="UniProtKB-UniRule"/>
</dbReference>
<protein>
    <recommendedName>
        <fullName evidence="6">Alpha-1,4-glucan:maltose-1-phosphate maltosyltransferase</fullName>
        <shortName evidence="6">GMPMT</shortName>
        <ecNumber evidence="6">2.4.99.16</ecNumber>
    </recommendedName>
    <alternativeName>
        <fullName evidence="6">(1-&gt;4)-alpha-D-glucan:maltose-1-phosphate alpha-D-maltosyltransferase</fullName>
    </alternativeName>
</protein>
<dbReference type="Pfam" id="PF21702">
    <property type="entry name" value="GLGE_C"/>
    <property type="match status" value="1"/>
</dbReference>
<dbReference type="CDD" id="cd11344">
    <property type="entry name" value="AmyAc_GlgE_like"/>
    <property type="match status" value="1"/>
</dbReference>
<proteinExistence type="inferred from homology"/>
<feature type="binding site" evidence="6">
    <location>
        <position position="248"/>
    </location>
    <ligand>
        <name>alpha-maltose 1-phosphate</name>
        <dbReference type="ChEBI" id="CHEBI:63576"/>
    </ligand>
</feature>
<feature type="binding site" evidence="6">
    <location>
        <position position="308"/>
    </location>
    <ligand>
        <name>alpha-maltose 1-phosphate</name>
        <dbReference type="ChEBI" id="CHEBI:63576"/>
    </ligand>
</feature>
<evidence type="ECO:0000256" key="6">
    <source>
        <dbReference type="HAMAP-Rule" id="MF_02124"/>
    </source>
</evidence>